<evidence type="ECO:0000313" key="1">
    <source>
        <dbReference type="EMBL" id="EIP87896.1"/>
    </source>
</evidence>
<gene>
    <name evidence="1" type="ORF">A33K_15917</name>
</gene>
<evidence type="ECO:0000313" key="2">
    <source>
        <dbReference type="Proteomes" id="UP000004682"/>
    </source>
</evidence>
<dbReference type="EMBL" id="JH692063">
    <property type="protein sequence ID" value="EIP87896.1"/>
    <property type="molecule type" value="Genomic_DNA"/>
</dbReference>
<keyword evidence="2" id="KW-1185">Reference proteome</keyword>
<protein>
    <submittedName>
        <fullName evidence="1">Uncharacterized protein</fullName>
    </submittedName>
</protein>
<accession>A0ABN0G6Q5</accession>
<reference evidence="2" key="1">
    <citation type="journal article" date="2012" name="J. Bacteriol.">
        <title>Revised Genome Sequence of Burkholderia thailandensis MSMB43 with Improved Annotation.</title>
        <authorList>
            <person name="Zhuo Y."/>
            <person name="Liu L."/>
            <person name="Wang Q."/>
            <person name="Liu X."/>
            <person name="Ren B."/>
            <person name="Liu M."/>
            <person name="Ni P."/>
            <person name="Cheng Y.Q."/>
            <person name="Zhang L."/>
        </authorList>
    </citation>
    <scope>NUCLEOTIDE SEQUENCE [LARGE SCALE GENOMIC DNA]</scope>
    <source>
        <strain evidence="2">MSMB43</strain>
    </source>
</reference>
<sequence>MGKGDRFELREDRVVEKRGLFSMNCFENFPHDANSCGERVALLWGDRGRKFRADCLASGRSLGAYADMSIKRRVEFF</sequence>
<dbReference type="Proteomes" id="UP000004682">
    <property type="component" value="Unassembled WGS sequence"/>
</dbReference>
<name>A0ABN0G6Q5_9BURK</name>
<organism evidence="1 2">
    <name type="scientific">Burkholderia humptydooensis MSMB43</name>
    <dbReference type="NCBI Taxonomy" id="441157"/>
    <lineage>
        <taxon>Bacteria</taxon>
        <taxon>Pseudomonadati</taxon>
        <taxon>Pseudomonadota</taxon>
        <taxon>Betaproteobacteria</taxon>
        <taxon>Burkholderiales</taxon>
        <taxon>Burkholderiaceae</taxon>
        <taxon>Burkholderia</taxon>
        <taxon>pseudomallei group</taxon>
    </lineage>
</organism>
<proteinExistence type="predicted"/>